<dbReference type="InterPro" id="IPR023591">
    <property type="entry name" value="Ribosomal_uS2_flav_dom_sf"/>
</dbReference>
<evidence type="ECO:0000256" key="3">
    <source>
        <dbReference type="SAM" id="Phobius"/>
    </source>
</evidence>
<keyword evidence="4" id="KW-0687">Ribonucleoprotein</keyword>
<dbReference type="SUPFAM" id="SSF52313">
    <property type="entry name" value="Ribosomal protein S2"/>
    <property type="match status" value="1"/>
</dbReference>
<proteinExistence type="inferred from homology"/>
<dbReference type="OrthoDB" id="932129at2759"/>
<dbReference type="Pfam" id="PF00318">
    <property type="entry name" value="Ribosomal_S2"/>
    <property type="match status" value="1"/>
</dbReference>
<keyword evidence="3" id="KW-0472">Membrane</keyword>
<reference evidence="5" key="1">
    <citation type="journal article" date="2019" name="Plant Biotechnol. J.">
        <title>Genome sequencing of the Australian wild diploid species Gossypium australe highlights disease resistance and delayed gland morphogenesis.</title>
        <authorList>
            <person name="Cai Y."/>
            <person name="Cai X."/>
            <person name="Wang Q."/>
            <person name="Wang P."/>
            <person name="Zhang Y."/>
            <person name="Cai C."/>
            <person name="Xu Y."/>
            <person name="Wang K."/>
            <person name="Zhou Z."/>
            <person name="Wang C."/>
            <person name="Geng S."/>
            <person name="Li B."/>
            <person name="Dong Q."/>
            <person name="Hou Y."/>
            <person name="Wang H."/>
            <person name="Ai P."/>
            <person name="Liu Z."/>
            <person name="Yi F."/>
            <person name="Sun M."/>
            <person name="An G."/>
            <person name="Cheng J."/>
            <person name="Zhang Y."/>
            <person name="Shi Q."/>
            <person name="Xie Y."/>
            <person name="Shi X."/>
            <person name="Chang Y."/>
            <person name="Huang F."/>
            <person name="Chen Y."/>
            <person name="Hong S."/>
            <person name="Mi L."/>
            <person name="Sun Q."/>
            <person name="Zhang L."/>
            <person name="Zhou B."/>
            <person name="Peng R."/>
            <person name="Zhang X."/>
            <person name="Liu F."/>
        </authorList>
    </citation>
    <scope>NUCLEOTIDE SEQUENCE [LARGE SCALE GENOMIC DNA]</scope>
    <source>
        <strain evidence="5">cv. PA1801</strain>
    </source>
</reference>
<dbReference type="Proteomes" id="UP000325315">
    <property type="component" value="Unassembled WGS sequence"/>
</dbReference>
<dbReference type="PANTHER" id="PTHR12534:SF1">
    <property type="entry name" value="SMALL RIBOSOMAL SUBUNIT PROTEIN US2M"/>
    <property type="match status" value="1"/>
</dbReference>
<dbReference type="InterPro" id="IPR001865">
    <property type="entry name" value="Ribosomal_uS2"/>
</dbReference>
<gene>
    <name evidence="4" type="ORF">EPI10_034283</name>
</gene>
<comment type="caution">
    <text evidence="4">The sequence shown here is derived from an EMBL/GenBank/DDBJ whole genome shotgun (WGS) entry which is preliminary data.</text>
</comment>
<dbReference type="InterPro" id="IPR005706">
    <property type="entry name" value="Ribosomal_uS2_bac/mit/plastid"/>
</dbReference>
<keyword evidence="3" id="KW-1133">Transmembrane helix</keyword>
<dbReference type="GO" id="GO:0005763">
    <property type="term" value="C:mitochondrial small ribosomal subunit"/>
    <property type="evidence" value="ECO:0007669"/>
    <property type="project" value="TreeGrafter"/>
</dbReference>
<dbReference type="EMBL" id="SMMG02000159">
    <property type="protein sequence ID" value="KAA3449955.1"/>
    <property type="molecule type" value="Genomic_DNA"/>
</dbReference>
<name>A0A5B6U7W0_9ROSI</name>
<sequence length="1161" mass="133242">MPIPFPEQGNPIYIDSGFVILKSLNKLFPTFVRLLSGSCLHRLSYYLLQLLPMFPIFAATSLVMPGLFILTNSHDIQGTYLDKIRQRKKLGSRRVMDRAGLVRCIFCWPGCRVLQSINTEDRVHIILKSNRKKKQNQAMLLSLITPFFLPNLATHGATGSFNHFVFHPSSTRSERGCVITTAMPIVIRLIRQLQQTSGSRTNSNPCCQLVNQEEKRLALDTYARGRAGGKEGLRIRHNEVLYPMFQMLLDLSPIDMNTGTREKKYRSLESTRPQRPPSLLDFGTYLSFFSAKPSLPYGNKKTLPYQSLVPKEKAVLPWKIEFFFVVFLVHSHRKDKPGFHASYSLFQCYVFKRLSFPMSEKENRIKMVWWRMRVSATAFALVAQKIVSKSSKKMVLAGLWAGDCKSSFVRRAWALWTRNPNGNETERKKMQVKRDDKIGKCICPAKTRSCLVFMVRRLAANLFSFLTYHLYLRKRKPEMTILSTVCTKLLSTNAHLGRRVAAHHLKVYIRGSRNGIAILDSDKTLICLRNALHFIGSLIQIPFKKEENPFWVEPTPDCVVIPNPDRKSSVILEANRSQIPIASLVDSTSPRESYKRITYPIPANDTIHDSRTAKNHSNGHENGDYAFICGSGVRGGRYSTGRQLGQQRRTYSHSSQRKKRSATESLRRWVHTDPSELWMAVAPYLPQMAEQIGDAIDQAVNQATDQIDTTKQIDATSEQTDTTTTNNRIRKEDWNKKLLDAQRKRFQILAEKEFNAFLNNIDPMDLPLELKRKEYDLFLGNKDFYLRCLRVLGEKLPMLHEKHAHLADVPKDEYKLRNLLKYLLERQNKQYTLKNLFLLEKDMRNTDWLRSNISPVSRGHLIGLTRILLCWSEEAASVQFRGSKELSTERNWFNKRGQELNYIWKTSYVGSSRSRNAAVARPKPVNISDLGIPLLRTQPFLALALRQYPPDRSDIFRGHAFATRLVTDQGRRSSWQVQVFLVYVALLLDHVAPPLDYVALPLDYLSHFLVYLAAPQHVGYLILRFVYLGAQYLLVGKMTFQGKLASHWTEKPIYSHGNIWVVLNKQAGPTLFISTAIMVRDTLAEFAYNNCYHSSIGMAPFDALYGNLCRTPICWGWHVPTDGATEDEGERREDSTYSRLKAAQDQVRRPRYLEFAVGDHA</sequence>
<evidence type="ECO:0000256" key="2">
    <source>
        <dbReference type="SAM" id="MobiDB-lite"/>
    </source>
</evidence>
<dbReference type="PANTHER" id="PTHR12534">
    <property type="entry name" value="30S RIBOSOMAL PROTEIN S2 PROKARYOTIC AND ORGANELLAR"/>
    <property type="match status" value="1"/>
</dbReference>
<evidence type="ECO:0000313" key="4">
    <source>
        <dbReference type="EMBL" id="KAA3449955.1"/>
    </source>
</evidence>
<keyword evidence="3" id="KW-0812">Transmembrane</keyword>
<protein>
    <submittedName>
        <fullName evidence="4">Ribosomal protein S2</fullName>
    </submittedName>
</protein>
<dbReference type="GO" id="GO:0006412">
    <property type="term" value="P:translation"/>
    <property type="evidence" value="ECO:0007669"/>
    <property type="project" value="InterPro"/>
</dbReference>
<feature type="compositionally biased region" description="Polar residues" evidence="2">
    <location>
        <begin position="640"/>
        <end position="654"/>
    </location>
</feature>
<dbReference type="GO" id="GO:0003735">
    <property type="term" value="F:structural constituent of ribosome"/>
    <property type="evidence" value="ECO:0007669"/>
    <property type="project" value="InterPro"/>
</dbReference>
<feature type="region of interest" description="Disordered" evidence="2">
    <location>
        <begin position="638"/>
        <end position="666"/>
    </location>
</feature>
<dbReference type="CDD" id="cd01425">
    <property type="entry name" value="RPS2"/>
    <property type="match status" value="1"/>
</dbReference>
<evidence type="ECO:0000256" key="1">
    <source>
        <dbReference type="ARBA" id="ARBA00006242"/>
    </source>
</evidence>
<keyword evidence="4" id="KW-0689">Ribosomal protein</keyword>
<evidence type="ECO:0000313" key="5">
    <source>
        <dbReference type="Proteomes" id="UP000325315"/>
    </source>
</evidence>
<accession>A0A5B6U7W0</accession>
<keyword evidence="5" id="KW-1185">Reference proteome</keyword>
<feature type="transmembrane region" description="Helical" evidence="3">
    <location>
        <begin position="43"/>
        <end position="70"/>
    </location>
</feature>
<organism evidence="4 5">
    <name type="scientific">Gossypium australe</name>
    <dbReference type="NCBI Taxonomy" id="47621"/>
    <lineage>
        <taxon>Eukaryota</taxon>
        <taxon>Viridiplantae</taxon>
        <taxon>Streptophyta</taxon>
        <taxon>Embryophyta</taxon>
        <taxon>Tracheophyta</taxon>
        <taxon>Spermatophyta</taxon>
        <taxon>Magnoliopsida</taxon>
        <taxon>eudicotyledons</taxon>
        <taxon>Gunneridae</taxon>
        <taxon>Pentapetalae</taxon>
        <taxon>rosids</taxon>
        <taxon>malvids</taxon>
        <taxon>Malvales</taxon>
        <taxon>Malvaceae</taxon>
        <taxon>Malvoideae</taxon>
        <taxon>Gossypium</taxon>
    </lineage>
</organism>
<comment type="similarity">
    <text evidence="1">Belongs to the universal ribosomal protein uS2 family.</text>
</comment>
<dbReference type="AlphaFoldDB" id="A0A5B6U7W0"/>
<dbReference type="Gene3D" id="3.40.50.10490">
    <property type="entry name" value="Glucose-6-phosphate isomerase like protein, domain 1"/>
    <property type="match status" value="2"/>
</dbReference>